<feature type="transmembrane region" description="Helical" evidence="6">
    <location>
        <begin position="411"/>
        <end position="431"/>
    </location>
</feature>
<feature type="transmembrane region" description="Helical" evidence="6">
    <location>
        <begin position="438"/>
        <end position="459"/>
    </location>
</feature>
<feature type="transmembrane region" description="Helical" evidence="6">
    <location>
        <begin position="313"/>
        <end position="332"/>
    </location>
</feature>
<dbReference type="KEGG" id="pei:H9L10_01390"/>
<dbReference type="PANTHER" id="PTHR30250:SF27">
    <property type="entry name" value="POLYSACCHARIDE BIOSYNTHESIS PROTEIN"/>
    <property type="match status" value="1"/>
</dbReference>
<feature type="transmembrane region" description="Helical" evidence="6">
    <location>
        <begin position="24"/>
        <end position="44"/>
    </location>
</feature>
<keyword evidence="3 6" id="KW-0812">Transmembrane</keyword>
<organism evidence="7 8">
    <name type="scientific">Phycicoccus endophyticus</name>
    <dbReference type="NCBI Taxonomy" id="1690220"/>
    <lineage>
        <taxon>Bacteria</taxon>
        <taxon>Bacillati</taxon>
        <taxon>Actinomycetota</taxon>
        <taxon>Actinomycetes</taxon>
        <taxon>Micrococcales</taxon>
        <taxon>Intrasporangiaceae</taxon>
        <taxon>Phycicoccus</taxon>
    </lineage>
</organism>
<feature type="transmembrane region" description="Helical" evidence="6">
    <location>
        <begin position="386"/>
        <end position="405"/>
    </location>
</feature>
<dbReference type="Proteomes" id="UP000515976">
    <property type="component" value="Chromosome"/>
</dbReference>
<dbReference type="EMBL" id="CP060712">
    <property type="protein sequence ID" value="QNN49779.1"/>
    <property type="molecule type" value="Genomic_DNA"/>
</dbReference>
<gene>
    <name evidence="7" type="ORF">H9L10_01390</name>
</gene>
<keyword evidence="2" id="KW-1003">Cell membrane</keyword>
<comment type="subcellular location">
    <subcellularLocation>
        <location evidence="1">Cell membrane</location>
        <topology evidence="1">Multi-pass membrane protein</topology>
    </subcellularLocation>
</comment>
<dbReference type="InterPro" id="IPR002797">
    <property type="entry name" value="Polysacc_synth"/>
</dbReference>
<feature type="transmembrane region" description="Helical" evidence="6">
    <location>
        <begin position="103"/>
        <end position="125"/>
    </location>
</feature>
<evidence type="ECO:0000313" key="7">
    <source>
        <dbReference type="EMBL" id="QNN49779.1"/>
    </source>
</evidence>
<evidence type="ECO:0000256" key="2">
    <source>
        <dbReference type="ARBA" id="ARBA00022475"/>
    </source>
</evidence>
<feature type="transmembrane region" description="Helical" evidence="6">
    <location>
        <begin position="174"/>
        <end position="192"/>
    </location>
</feature>
<evidence type="ECO:0000256" key="4">
    <source>
        <dbReference type="ARBA" id="ARBA00022989"/>
    </source>
</evidence>
<feature type="transmembrane region" description="Helical" evidence="6">
    <location>
        <begin position="352"/>
        <end position="374"/>
    </location>
</feature>
<dbReference type="RefSeq" id="WP_166104943.1">
    <property type="nucleotide sequence ID" value="NZ_BMMY01000004.1"/>
</dbReference>
<dbReference type="AlphaFoldDB" id="A0A7G9R2F4"/>
<feature type="transmembrane region" description="Helical" evidence="6">
    <location>
        <begin position="56"/>
        <end position="82"/>
    </location>
</feature>
<feature type="transmembrane region" description="Helical" evidence="6">
    <location>
        <begin position="137"/>
        <end position="154"/>
    </location>
</feature>
<keyword evidence="5 6" id="KW-0472">Membrane</keyword>
<dbReference type="InterPro" id="IPR050833">
    <property type="entry name" value="Poly_Biosynth_Transport"/>
</dbReference>
<reference evidence="7 8" key="1">
    <citation type="submission" date="2020-08" db="EMBL/GenBank/DDBJ databases">
        <title>Genome sequence of Phycicoccus endophyticus JCM 31784T.</title>
        <authorList>
            <person name="Hyun D.-W."/>
            <person name="Bae J.-W."/>
        </authorList>
    </citation>
    <scope>NUCLEOTIDE SEQUENCE [LARGE SCALE GENOMIC DNA]</scope>
    <source>
        <strain evidence="7 8">JCM 31784</strain>
    </source>
</reference>
<evidence type="ECO:0000313" key="8">
    <source>
        <dbReference type="Proteomes" id="UP000515976"/>
    </source>
</evidence>
<dbReference type="PANTHER" id="PTHR30250">
    <property type="entry name" value="PST FAMILY PREDICTED COLANIC ACID TRANSPORTER"/>
    <property type="match status" value="1"/>
</dbReference>
<dbReference type="GO" id="GO:0005886">
    <property type="term" value="C:plasma membrane"/>
    <property type="evidence" value="ECO:0007669"/>
    <property type="project" value="UniProtKB-SubCell"/>
</dbReference>
<name>A0A7G9R2F4_9MICO</name>
<dbReference type="Pfam" id="PF01943">
    <property type="entry name" value="Polysacc_synt"/>
    <property type="match status" value="1"/>
</dbReference>
<sequence length="518" mass="54135">MADAATGLSAESQRSIGRLGRGSVANFGGAIVSAVANFGVAVLITRALPQTQAGVFFSVSSLFLLAVSVGQLGTPTGLVYFLSRARTLSQPELLRPYIRAARIPAMTAAFLAGAVVVVAAPWIAAWSTPGHVDLGTTFLRVLGVFIPFASLKTLNLSASRGLGTMRPTVLVEQVVRPVLQLVLVALVLAFHATPLLPAAWAVSFVVGAAGGRVLLSRRIEAAGPVVHEPRPVMGEFWRFTWPRAIANVAQTAMQRFDIVLVAALAGAGPAAVYAASTRFLVLGQLGNRAILTAAQPRLAEALARGVRRDVLDIYGLSTAWLMVATWPIYLLFATVGAPLLSVFGSGYAEGAGLLALLSLAMLVATGCGMVDMVINMAGRSSWNLGYVLLAAVTQFGLDVLLIPRLGVLGAAIGWASSIVTQNVFAVTLLGIRRRIHPFGLATGVVAGVAVLSFGVVPLVTRGLLGSGVATTVTGAALGSLAYGALLWRFRHTLHLRSLLVIRRRRPTRSGSATETGEQ</sequence>
<evidence type="ECO:0000256" key="3">
    <source>
        <dbReference type="ARBA" id="ARBA00022692"/>
    </source>
</evidence>
<evidence type="ECO:0000256" key="6">
    <source>
        <dbReference type="SAM" id="Phobius"/>
    </source>
</evidence>
<evidence type="ECO:0000256" key="5">
    <source>
        <dbReference type="ARBA" id="ARBA00023136"/>
    </source>
</evidence>
<evidence type="ECO:0000256" key="1">
    <source>
        <dbReference type="ARBA" id="ARBA00004651"/>
    </source>
</evidence>
<feature type="transmembrane region" description="Helical" evidence="6">
    <location>
        <begin position="465"/>
        <end position="487"/>
    </location>
</feature>
<keyword evidence="8" id="KW-1185">Reference proteome</keyword>
<proteinExistence type="predicted"/>
<accession>A0A7G9R2F4</accession>
<keyword evidence="4 6" id="KW-1133">Transmembrane helix</keyword>
<protein>
    <submittedName>
        <fullName evidence="7">Lipopolysaccharide biosynthesis protein</fullName>
    </submittedName>
</protein>